<feature type="region of interest" description="Disordered" evidence="1">
    <location>
        <begin position="845"/>
        <end position="949"/>
    </location>
</feature>
<organism evidence="2 3">
    <name type="scientific">Nematostella vectensis</name>
    <name type="common">Starlet sea anemone</name>
    <dbReference type="NCBI Taxonomy" id="45351"/>
    <lineage>
        <taxon>Eukaryota</taxon>
        <taxon>Metazoa</taxon>
        <taxon>Cnidaria</taxon>
        <taxon>Anthozoa</taxon>
        <taxon>Hexacorallia</taxon>
        <taxon>Actiniaria</taxon>
        <taxon>Edwardsiidae</taxon>
        <taxon>Nematostella</taxon>
    </lineage>
</organism>
<gene>
    <name evidence="2" type="ORF">NEMVEDRAFT_v1g205769</name>
</gene>
<dbReference type="PANTHER" id="PTHR33361">
    <property type="entry name" value="GLR0591 PROTEIN"/>
    <property type="match status" value="1"/>
</dbReference>
<dbReference type="OMA" id="TEVNIHK"/>
<protein>
    <submittedName>
        <fullName evidence="2">Uncharacterized protein</fullName>
    </submittedName>
</protein>
<dbReference type="PhylomeDB" id="A7S2H1"/>
<evidence type="ECO:0000256" key="1">
    <source>
        <dbReference type="SAM" id="MobiDB-lite"/>
    </source>
</evidence>
<dbReference type="HOGENOM" id="CLU_283181_0_0_1"/>
<feature type="region of interest" description="Disordered" evidence="1">
    <location>
        <begin position="1079"/>
        <end position="1101"/>
    </location>
</feature>
<evidence type="ECO:0000313" key="2">
    <source>
        <dbReference type="EMBL" id="EDO42149.1"/>
    </source>
</evidence>
<dbReference type="InterPro" id="IPR010281">
    <property type="entry name" value="DUF885"/>
</dbReference>
<dbReference type="PANTHER" id="PTHR33361:SF2">
    <property type="entry name" value="DUF885 DOMAIN-CONTAINING PROTEIN"/>
    <property type="match status" value="1"/>
</dbReference>
<dbReference type="EMBL" id="DS469568">
    <property type="protein sequence ID" value="EDO42149.1"/>
    <property type="molecule type" value="Genomic_DNA"/>
</dbReference>
<reference evidence="2 3" key="1">
    <citation type="journal article" date="2007" name="Science">
        <title>Sea anemone genome reveals ancestral eumetazoan gene repertoire and genomic organization.</title>
        <authorList>
            <person name="Putnam N.H."/>
            <person name="Srivastava M."/>
            <person name="Hellsten U."/>
            <person name="Dirks B."/>
            <person name="Chapman J."/>
            <person name="Salamov A."/>
            <person name="Terry A."/>
            <person name="Shapiro H."/>
            <person name="Lindquist E."/>
            <person name="Kapitonov V.V."/>
            <person name="Jurka J."/>
            <person name="Genikhovich G."/>
            <person name="Grigoriev I.V."/>
            <person name="Lucas S.M."/>
            <person name="Steele R.E."/>
            <person name="Finnerty J.R."/>
            <person name="Technau U."/>
            <person name="Martindale M.Q."/>
            <person name="Rokhsar D.S."/>
        </authorList>
    </citation>
    <scope>NUCLEOTIDE SEQUENCE [LARGE SCALE GENOMIC DNA]</scope>
    <source>
        <strain evidence="3">CH2 X CH6</strain>
    </source>
</reference>
<dbReference type="InParanoid" id="A7S2H1"/>
<sequence length="1101" mass="125349">MEYLENEHARHCVPSNISSGLATLPLDFIYDNGTSTGVKTTKLSDEEAAVKEFKGILENQTMFFNDQAFPANESDKEAFLKCNSMESARQYCPTRYASMRRWFDYVNGVLSALVAKLPYRMFYYTGDKRSTPNCPVLLVANFNPATGSQSYSGAGITCGRACHYRLPFFLKDYGPKYNAWSVAAHEARPGHHTQVQGFSELFSDKCGGVIGWLNGISYYTAFTEGWALYAENPLINSETDTYSDQPLQKYGMLKWQIWRALRLIMDTGLHYKDKLDGRKAYKMILPYFTTTDMSPDEIHQLGWDMLGKLYPEAVRIAQEITEVNIHKLNPESVRIAQEITEVNIHKLNPGSVRIAQEITEVNIHKLNPESVRIAQEITEVNIHKLNPEAVRIAQEITEEITEVNIHKLNPEAVRIEQEITEVNIHKLNPEAVRIAQEITEEITEVNIHKLNPETVRIAQEITEVNIHKLNPESVRIAQEITELSDEEAAVKEFKGILENQTMFFNDQAFPANESDKEAFLKCNSMESARQYCPTRYASMRRWFDYVNGVLSALVAKLPYRMFYYTGDKRSTPNCPVLLVANFNPATGSQSYSGAGITCGRACHYRLPFFLKDYGPKYNAWSVAAHEARPGHHTQVQGFSELFSDKCGGVIGWLNGISYYTAFTEGWALYAENPLINSETDTYSDQPLQKYGMLKWQIWRALRLIMDTGLHYKEGHGHALQKYDKTSSKWTEGHGPALQRYDKTSTKLTEGYGRALQRYDKTSLKWTEGYGPVFQRYDKTSTKLTEGYGRALQRYDKTSSKWTEGYGPALQRYDKTSSKWTEGHGPALQRYDKTSTKWTEGYGPALQRYDKTSSNGQKDTGLHYKGMTKPPQSGQKDTGLHYKGMTKPPQSGQKDTGLHYKGMTKPPQSGQKDTGLHYKGVTKPPLNGQKDTGMHYKGMTKPPQSGYKNRGLHYKDKAIKDVTRYQSDPGQATAYMIGQLAIWRYRNHTEQRLQEENKMFNEKEFHFQVLSQGASPLSYLESHLQKYTECLITKSSGCDSILNPPFSPASYDETIESSVRKQTSSFAFYDKSEEETFADLESDWHEGLGKPRNPRHHPESHD</sequence>
<dbReference type="Pfam" id="PF05960">
    <property type="entry name" value="DUF885"/>
    <property type="match status" value="3"/>
</dbReference>
<name>A7S2H1_NEMVE</name>
<accession>A7S2H1</accession>
<evidence type="ECO:0000313" key="3">
    <source>
        <dbReference type="Proteomes" id="UP000001593"/>
    </source>
</evidence>
<proteinExistence type="predicted"/>
<dbReference type="Proteomes" id="UP000001593">
    <property type="component" value="Unassembled WGS sequence"/>
</dbReference>
<keyword evidence="3" id="KW-1185">Reference proteome</keyword>
<dbReference type="AlphaFoldDB" id="A7S2H1"/>
<dbReference type="eggNOG" id="ENOG502QVCG">
    <property type="taxonomic scope" value="Eukaryota"/>
</dbReference>